<dbReference type="InterPro" id="IPR012340">
    <property type="entry name" value="NA-bd_OB-fold"/>
</dbReference>
<keyword evidence="4" id="KW-1185">Reference proteome</keyword>
<evidence type="ECO:0000256" key="1">
    <source>
        <dbReference type="SAM" id="Phobius"/>
    </source>
</evidence>
<comment type="caution">
    <text evidence="3">The sequence shown here is derived from an EMBL/GenBank/DDBJ whole genome shotgun (WGS) entry which is preliminary data.</text>
</comment>
<name>A0A2A7UUV8_COMTR</name>
<protein>
    <submittedName>
        <fullName evidence="3">NfeD family protein</fullName>
    </submittedName>
</protein>
<feature type="domain" description="NfeD-like C-terminal" evidence="2">
    <location>
        <begin position="85"/>
        <end position="140"/>
    </location>
</feature>
<dbReference type="OrthoDB" id="5654021at2"/>
<organism evidence="3 4">
    <name type="scientific">Comamonas terrigena</name>
    <dbReference type="NCBI Taxonomy" id="32013"/>
    <lineage>
        <taxon>Bacteria</taxon>
        <taxon>Pseudomonadati</taxon>
        <taxon>Pseudomonadota</taxon>
        <taxon>Betaproteobacteria</taxon>
        <taxon>Burkholderiales</taxon>
        <taxon>Comamonadaceae</taxon>
        <taxon>Comamonas</taxon>
    </lineage>
</organism>
<keyword evidence="1" id="KW-1133">Transmembrane helix</keyword>
<feature type="transmembrane region" description="Helical" evidence="1">
    <location>
        <begin position="46"/>
        <end position="64"/>
    </location>
</feature>
<keyword evidence="1" id="KW-0812">Transmembrane</keyword>
<sequence length="141" mass="14913">MEASTWWWILAGMAVVAELLTGTIYLLMICLGLAAGAVSAHLGLGMPLQIVVAAVVGVLCVLVARRIRRVRSSGLPASADPAMNLDIGETVTVNQWEADGTARVAYRGAQWTAVLRAGSMPAPGQYRVVELQGNRLVVDKA</sequence>
<reference evidence="4" key="1">
    <citation type="submission" date="2017-09" db="EMBL/GenBank/DDBJ databases">
        <title>FDA dAtabase for Regulatory Grade micrObial Sequences (FDA-ARGOS): Supporting development and validation of Infectious Disease Dx tests.</title>
        <authorList>
            <person name="Minogue T."/>
            <person name="Wolcott M."/>
            <person name="Wasieloski L."/>
            <person name="Aguilar W."/>
            <person name="Moore D."/>
            <person name="Tallon L."/>
            <person name="Sadzewicz L."/>
            <person name="Ott S."/>
            <person name="Zhao X."/>
            <person name="Nagaraj S."/>
            <person name="Vavikolanu K."/>
            <person name="Aluvathingal J."/>
            <person name="Nadendla S."/>
            <person name="Sichtig H."/>
        </authorList>
    </citation>
    <scope>NUCLEOTIDE SEQUENCE [LARGE SCALE GENOMIC DNA]</scope>
    <source>
        <strain evidence="4">FDAARGOS_394</strain>
    </source>
</reference>
<dbReference type="GeneID" id="80801146"/>
<proteinExistence type="predicted"/>
<feature type="transmembrane region" description="Helical" evidence="1">
    <location>
        <begin position="7"/>
        <end position="34"/>
    </location>
</feature>
<evidence type="ECO:0000259" key="2">
    <source>
        <dbReference type="Pfam" id="PF01957"/>
    </source>
</evidence>
<dbReference type="InterPro" id="IPR002810">
    <property type="entry name" value="NfeD-like_C"/>
</dbReference>
<evidence type="ECO:0000313" key="4">
    <source>
        <dbReference type="Proteomes" id="UP000220246"/>
    </source>
</evidence>
<dbReference type="STRING" id="1219032.GCA_001515545_01491"/>
<dbReference type="EMBL" id="PDEA01000001">
    <property type="protein sequence ID" value="PEH89052.1"/>
    <property type="molecule type" value="Genomic_DNA"/>
</dbReference>
<dbReference type="AlphaFoldDB" id="A0A2A7UUV8"/>
<dbReference type="RefSeq" id="WP_066535112.1">
    <property type="nucleotide sequence ID" value="NZ_DALZQJ010000019.1"/>
</dbReference>
<dbReference type="Proteomes" id="UP000220246">
    <property type="component" value="Unassembled WGS sequence"/>
</dbReference>
<accession>A0A2A7UUV8</accession>
<gene>
    <name evidence="3" type="ORF">CRM82_11045</name>
</gene>
<evidence type="ECO:0000313" key="3">
    <source>
        <dbReference type="EMBL" id="PEH89052.1"/>
    </source>
</evidence>
<keyword evidence="1" id="KW-0472">Membrane</keyword>
<dbReference type="Gene3D" id="2.40.50.140">
    <property type="entry name" value="Nucleic acid-binding proteins"/>
    <property type="match status" value="1"/>
</dbReference>
<dbReference type="Pfam" id="PF01957">
    <property type="entry name" value="NfeD"/>
    <property type="match status" value="1"/>
</dbReference>